<feature type="active site" evidence="4">
    <location>
        <position position="83"/>
    </location>
</feature>
<evidence type="ECO:0000313" key="8">
    <source>
        <dbReference type="Proteomes" id="UP001317532"/>
    </source>
</evidence>
<dbReference type="KEGG" id="vab:WPS_30000"/>
<evidence type="ECO:0000256" key="4">
    <source>
        <dbReference type="PIRSR" id="PIRSR606225-1"/>
    </source>
</evidence>
<dbReference type="InterPro" id="IPR020103">
    <property type="entry name" value="PsdUridine_synth_cat_dom_sf"/>
</dbReference>
<comment type="catalytic activity">
    <reaction evidence="1 5">
        <text>a uridine in RNA = a pseudouridine in RNA</text>
        <dbReference type="Rhea" id="RHEA:48348"/>
        <dbReference type="Rhea" id="RHEA-COMP:12068"/>
        <dbReference type="Rhea" id="RHEA-COMP:12069"/>
        <dbReference type="ChEBI" id="CHEBI:65314"/>
        <dbReference type="ChEBI" id="CHEBI:65315"/>
    </reaction>
</comment>
<gene>
    <name evidence="7" type="ORF">WPS_30000</name>
</gene>
<dbReference type="InterPro" id="IPR006224">
    <property type="entry name" value="PsdUridine_synth_RluA-like_CS"/>
</dbReference>
<dbReference type="Pfam" id="PF00849">
    <property type="entry name" value="PseudoU_synth_2"/>
    <property type="match status" value="1"/>
</dbReference>
<evidence type="ECO:0000313" key="7">
    <source>
        <dbReference type="EMBL" id="BDE07724.1"/>
    </source>
</evidence>
<dbReference type="GO" id="GO:0009982">
    <property type="term" value="F:pseudouridine synthase activity"/>
    <property type="evidence" value="ECO:0007669"/>
    <property type="project" value="InterPro"/>
</dbReference>
<dbReference type="PANTHER" id="PTHR21600:SF44">
    <property type="entry name" value="RIBOSOMAL LARGE SUBUNIT PSEUDOURIDINE SYNTHASE D"/>
    <property type="match status" value="1"/>
</dbReference>
<organism evidence="7 8">
    <name type="scientific">Vulcanimicrobium alpinum</name>
    <dbReference type="NCBI Taxonomy" id="3016050"/>
    <lineage>
        <taxon>Bacteria</taxon>
        <taxon>Bacillati</taxon>
        <taxon>Vulcanimicrobiota</taxon>
        <taxon>Vulcanimicrobiia</taxon>
        <taxon>Vulcanimicrobiales</taxon>
        <taxon>Vulcanimicrobiaceae</taxon>
        <taxon>Vulcanimicrobium</taxon>
    </lineage>
</organism>
<evidence type="ECO:0000256" key="3">
    <source>
        <dbReference type="ARBA" id="ARBA00023235"/>
    </source>
</evidence>
<dbReference type="EC" id="5.4.99.-" evidence="5"/>
<sequence length="253" mass="27887">MLEAGDDVTYAIEPPRPLDAQAEAIALDVVYEDGDLLVVDKPAGMVTHPAHGATDGTLVNALLAHVEHLPGERIRAGLIHRLDRDTSGLLLVAKTDDALGTLGRAMQARYIEREYRGIVVGVPDDPAGTIRGAIGRDPRNRMKYAIRSEGKPAVTHYELRERLAGASELTFRLETGRTHQIRVHMAALGHPVVNDPIYGRSDSRLPLPGQALHAWRLRFKHPRTKQMLSFESEPPPEYLATLALFRRSEPGRG</sequence>
<feature type="domain" description="Pseudouridine synthase RsuA/RluA-like" evidence="6">
    <location>
        <begin position="35"/>
        <end position="187"/>
    </location>
</feature>
<dbReference type="PROSITE" id="PS01129">
    <property type="entry name" value="PSI_RLU"/>
    <property type="match status" value="1"/>
</dbReference>
<evidence type="ECO:0000256" key="2">
    <source>
        <dbReference type="ARBA" id="ARBA00010876"/>
    </source>
</evidence>
<dbReference type="GO" id="GO:0003723">
    <property type="term" value="F:RNA binding"/>
    <property type="evidence" value="ECO:0007669"/>
    <property type="project" value="InterPro"/>
</dbReference>
<evidence type="ECO:0000256" key="5">
    <source>
        <dbReference type="RuleBase" id="RU362028"/>
    </source>
</evidence>
<evidence type="ECO:0000259" key="6">
    <source>
        <dbReference type="Pfam" id="PF00849"/>
    </source>
</evidence>
<comment type="similarity">
    <text evidence="2 5">Belongs to the pseudouridine synthase RluA family.</text>
</comment>
<proteinExistence type="inferred from homology"/>
<dbReference type="EMBL" id="AP025523">
    <property type="protein sequence ID" value="BDE07724.1"/>
    <property type="molecule type" value="Genomic_DNA"/>
</dbReference>
<comment type="function">
    <text evidence="5">Responsible for synthesis of pseudouridine from uracil.</text>
</comment>
<dbReference type="Proteomes" id="UP001317532">
    <property type="component" value="Chromosome"/>
</dbReference>
<keyword evidence="3 5" id="KW-0413">Isomerase</keyword>
<reference evidence="7 8" key="1">
    <citation type="journal article" date="2022" name="ISME Commun">
        <title>Vulcanimicrobium alpinus gen. nov. sp. nov., the first cultivated representative of the candidate phylum 'Eremiobacterota', is a metabolically versatile aerobic anoxygenic phototroph.</title>
        <authorList>
            <person name="Yabe S."/>
            <person name="Muto K."/>
            <person name="Abe K."/>
            <person name="Yokota A."/>
            <person name="Staudigel H."/>
            <person name="Tebo B.M."/>
        </authorList>
    </citation>
    <scope>NUCLEOTIDE SEQUENCE [LARGE SCALE GENOMIC DNA]</scope>
    <source>
        <strain evidence="7 8">WC8-2</strain>
    </source>
</reference>
<dbReference type="SUPFAM" id="SSF55120">
    <property type="entry name" value="Pseudouridine synthase"/>
    <property type="match status" value="1"/>
</dbReference>
<dbReference type="AlphaFoldDB" id="A0AAN2CAU4"/>
<dbReference type="InterPro" id="IPR006225">
    <property type="entry name" value="PsdUridine_synth_RluC/D"/>
</dbReference>
<dbReference type="GO" id="GO:0140098">
    <property type="term" value="F:catalytic activity, acting on RNA"/>
    <property type="evidence" value="ECO:0007669"/>
    <property type="project" value="UniProtKB-ARBA"/>
</dbReference>
<dbReference type="PANTHER" id="PTHR21600">
    <property type="entry name" value="MITOCHONDRIAL RNA PSEUDOURIDINE SYNTHASE"/>
    <property type="match status" value="1"/>
</dbReference>
<dbReference type="CDD" id="cd02869">
    <property type="entry name" value="PseudoU_synth_RluA_like"/>
    <property type="match status" value="1"/>
</dbReference>
<accession>A0AAN2CAU4</accession>
<protein>
    <recommendedName>
        <fullName evidence="5">Pseudouridine synthase</fullName>
        <ecNumber evidence="5">5.4.99.-</ecNumber>
    </recommendedName>
</protein>
<evidence type="ECO:0000256" key="1">
    <source>
        <dbReference type="ARBA" id="ARBA00000073"/>
    </source>
</evidence>
<dbReference type="InterPro" id="IPR050188">
    <property type="entry name" value="RluA_PseudoU_synthase"/>
</dbReference>
<name>A0AAN2CAU4_UNVUL</name>
<dbReference type="InterPro" id="IPR006145">
    <property type="entry name" value="PsdUridine_synth_RsuA/RluA"/>
</dbReference>
<keyword evidence="8" id="KW-1185">Reference proteome</keyword>
<dbReference type="NCBIfam" id="TIGR00005">
    <property type="entry name" value="rluA_subfam"/>
    <property type="match status" value="1"/>
</dbReference>
<dbReference type="Gene3D" id="3.30.2350.10">
    <property type="entry name" value="Pseudouridine synthase"/>
    <property type="match status" value="1"/>
</dbReference>
<dbReference type="GO" id="GO:0000455">
    <property type="term" value="P:enzyme-directed rRNA pseudouridine synthesis"/>
    <property type="evidence" value="ECO:0007669"/>
    <property type="project" value="TreeGrafter"/>
</dbReference>